<accession>A0A828STA8</accession>
<name>A0A828STA8_ACIBA</name>
<gene>
    <name evidence="1" type="ORF">HMPREF0022_02321</name>
</gene>
<evidence type="ECO:0000313" key="2">
    <source>
        <dbReference type="Proteomes" id="UP000003204"/>
    </source>
</evidence>
<dbReference type="Gene3D" id="3.30.2000.20">
    <property type="match status" value="1"/>
</dbReference>
<organism evidence="1 2">
    <name type="scientific">Acinetobacter baumannii 6014059</name>
    <dbReference type="NCBI Taxonomy" id="525242"/>
    <lineage>
        <taxon>Bacteria</taxon>
        <taxon>Pseudomonadati</taxon>
        <taxon>Pseudomonadota</taxon>
        <taxon>Gammaproteobacteria</taxon>
        <taxon>Moraxellales</taxon>
        <taxon>Moraxellaceae</taxon>
        <taxon>Acinetobacter</taxon>
        <taxon>Acinetobacter calcoaceticus/baumannii complex</taxon>
    </lineage>
</organism>
<proteinExistence type="predicted"/>
<sequence length="136" mass="15112">MVAKMPMTLEQARQAIVDRMMAFTGISQERIHYPNAPGFLAPAKGLWCRLTIKWGPSFIAGLADTPCTRRTGNILIQCFARPDTGDQAITILSVALLSHFEYFRIGHLECFQGQTIDAGKDADFLQYNVTIGFTVN</sequence>
<dbReference type="Proteomes" id="UP000003204">
    <property type="component" value="Unassembled WGS sequence"/>
</dbReference>
<comment type="caution">
    <text evidence="1">The sequence shown here is derived from an EMBL/GenBank/DDBJ whole genome shotgun (WGS) entry which is preliminary data.</text>
</comment>
<evidence type="ECO:0008006" key="3">
    <source>
        <dbReference type="Google" id="ProtNLM"/>
    </source>
</evidence>
<reference evidence="1 2" key="1">
    <citation type="submission" date="2011-04" db="EMBL/GenBank/DDBJ databases">
        <authorList>
            <person name="Weinstock G."/>
            <person name="Sodergren E."/>
            <person name="Clifton S."/>
            <person name="Fulton L."/>
            <person name="Fulton B."/>
            <person name="Courtney L."/>
            <person name="Fronick C."/>
            <person name="Harrison M."/>
            <person name="Strong C."/>
            <person name="Farmer C."/>
            <person name="Delahaunty K."/>
            <person name="Markovic C."/>
            <person name="Hall O."/>
            <person name="Minx P."/>
            <person name="Tomlinson C."/>
            <person name="Mitreva M."/>
            <person name="Hou S."/>
            <person name="Chen J."/>
            <person name="Wollam A."/>
            <person name="Pepin K.H."/>
            <person name="Johnson M."/>
            <person name="Bhonagiri V."/>
            <person name="Zhang X."/>
            <person name="Suruliraj S."/>
            <person name="Warren W."/>
            <person name="Chinwalla A."/>
            <person name="Mardis E.R."/>
            <person name="Wilson R.K."/>
        </authorList>
    </citation>
    <scope>NUCLEOTIDE SEQUENCE [LARGE SCALE GENOMIC DNA]</scope>
    <source>
        <strain evidence="1 2">6014059</strain>
    </source>
</reference>
<dbReference type="AlphaFoldDB" id="A0A828STA8"/>
<evidence type="ECO:0000313" key="1">
    <source>
        <dbReference type="EMBL" id="EGJ67928.1"/>
    </source>
</evidence>
<protein>
    <recommendedName>
        <fullName evidence="3">Prophage PSSB64-02</fullName>
    </recommendedName>
</protein>
<dbReference type="EMBL" id="ACYS02000106">
    <property type="protein sequence ID" value="EGJ67928.1"/>
    <property type="molecule type" value="Genomic_DNA"/>
</dbReference>